<dbReference type="Proteomes" id="UP000289738">
    <property type="component" value="Chromosome B08"/>
</dbReference>
<feature type="compositionally biased region" description="Low complexity" evidence="1">
    <location>
        <begin position="181"/>
        <end position="204"/>
    </location>
</feature>
<sequence length="204" mass="23428">MVLEDYIPDDVGIDPLKEDQAPLNHKPTIDVLWRNMMIDLLIKMIMPMPLFEGPWMIADHYLLVQRWRPLFIPHEMDVQNIAEEINEDQGNNPFGPWMIMKKNPRRIKPKAKNLGKKKKERAHQSRFQILAEENQEANIGAEEKEPSVIQVINLAENNGSQLPETSKKLGTNQTARKGNAISSQKQQQKQKNPIPIIKGKNTAI</sequence>
<proteinExistence type="predicted"/>
<comment type="caution">
    <text evidence="2">The sequence shown here is derived from an EMBL/GenBank/DDBJ whole genome shotgun (WGS) entry which is preliminary data.</text>
</comment>
<keyword evidence="3" id="KW-1185">Reference proteome</keyword>
<reference evidence="2 3" key="1">
    <citation type="submission" date="2019-01" db="EMBL/GenBank/DDBJ databases">
        <title>Sequencing of cultivated peanut Arachis hypogaea provides insights into genome evolution and oil improvement.</title>
        <authorList>
            <person name="Chen X."/>
        </authorList>
    </citation>
    <scope>NUCLEOTIDE SEQUENCE [LARGE SCALE GENOMIC DNA]</scope>
    <source>
        <strain evidence="3">cv. Fuhuasheng</strain>
        <tissue evidence="2">Leaves</tissue>
    </source>
</reference>
<name>A0A444Y1C9_ARAHY</name>
<organism evidence="2 3">
    <name type="scientific">Arachis hypogaea</name>
    <name type="common">Peanut</name>
    <dbReference type="NCBI Taxonomy" id="3818"/>
    <lineage>
        <taxon>Eukaryota</taxon>
        <taxon>Viridiplantae</taxon>
        <taxon>Streptophyta</taxon>
        <taxon>Embryophyta</taxon>
        <taxon>Tracheophyta</taxon>
        <taxon>Spermatophyta</taxon>
        <taxon>Magnoliopsida</taxon>
        <taxon>eudicotyledons</taxon>
        <taxon>Gunneridae</taxon>
        <taxon>Pentapetalae</taxon>
        <taxon>rosids</taxon>
        <taxon>fabids</taxon>
        <taxon>Fabales</taxon>
        <taxon>Fabaceae</taxon>
        <taxon>Papilionoideae</taxon>
        <taxon>50 kb inversion clade</taxon>
        <taxon>dalbergioids sensu lato</taxon>
        <taxon>Dalbergieae</taxon>
        <taxon>Pterocarpus clade</taxon>
        <taxon>Arachis</taxon>
    </lineage>
</organism>
<evidence type="ECO:0008006" key="4">
    <source>
        <dbReference type="Google" id="ProtNLM"/>
    </source>
</evidence>
<dbReference type="EMBL" id="SDMP01000018">
    <property type="protein sequence ID" value="RYQ95744.1"/>
    <property type="molecule type" value="Genomic_DNA"/>
</dbReference>
<dbReference type="AlphaFoldDB" id="A0A444Y1C9"/>
<feature type="region of interest" description="Disordered" evidence="1">
    <location>
        <begin position="159"/>
        <end position="204"/>
    </location>
</feature>
<evidence type="ECO:0000256" key="1">
    <source>
        <dbReference type="SAM" id="MobiDB-lite"/>
    </source>
</evidence>
<feature type="compositionally biased region" description="Polar residues" evidence="1">
    <location>
        <begin position="159"/>
        <end position="176"/>
    </location>
</feature>
<accession>A0A444Y1C9</accession>
<evidence type="ECO:0000313" key="3">
    <source>
        <dbReference type="Proteomes" id="UP000289738"/>
    </source>
</evidence>
<evidence type="ECO:0000313" key="2">
    <source>
        <dbReference type="EMBL" id="RYQ95744.1"/>
    </source>
</evidence>
<protein>
    <recommendedName>
        <fullName evidence="4">DUF4283 domain-containing protein</fullName>
    </recommendedName>
</protein>
<gene>
    <name evidence="2" type="ORF">Ahy_B08g091089</name>
</gene>